<dbReference type="PANTHER" id="PTHR48111:SF21">
    <property type="entry name" value="DNA-BINDING DUAL MASTER TRANSCRIPTIONAL REGULATOR RPAA"/>
    <property type="match status" value="1"/>
</dbReference>
<feature type="DNA-binding region" description="OmpR/PhoB-type" evidence="8">
    <location>
        <begin position="70"/>
        <end position="168"/>
    </location>
</feature>
<protein>
    <submittedName>
        <fullName evidence="11">Response regulator transcription factor</fullName>
    </submittedName>
</protein>
<dbReference type="Gene3D" id="1.10.10.10">
    <property type="entry name" value="Winged helix-like DNA-binding domain superfamily/Winged helix DNA-binding domain"/>
    <property type="match status" value="1"/>
</dbReference>
<accession>A0ABU5CP61</accession>
<dbReference type="SMART" id="SM00862">
    <property type="entry name" value="Trans_reg_C"/>
    <property type="match status" value="1"/>
</dbReference>
<gene>
    <name evidence="11" type="ORF">RWD45_02110</name>
</gene>
<keyword evidence="4" id="KW-0805">Transcription regulation</keyword>
<proteinExistence type="predicted"/>
<dbReference type="InterPro" id="IPR016032">
    <property type="entry name" value="Sig_transdc_resp-reg_C-effctor"/>
</dbReference>
<dbReference type="InterPro" id="IPR036388">
    <property type="entry name" value="WH-like_DNA-bd_sf"/>
</dbReference>
<comment type="caution">
    <text evidence="11">The sequence shown here is derived from an EMBL/GenBank/DDBJ whole genome shotgun (WGS) entry which is preliminary data.</text>
</comment>
<name>A0ABU5CP61_9BACI</name>
<dbReference type="SUPFAM" id="SSF46894">
    <property type="entry name" value="C-terminal effector domain of the bipartite response regulators"/>
    <property type="match status" value="1"/>
</dbReference>
<dbReference type="Proteomes" id="UP001275315">
    <property type="component" value="Unassembled WGS sequence"/>
</dbReference>
<dbReference type="InterPro" id="IPR001867">
    <property type="entry name" value="OmpR/PhoB-type_DNA-bd"/>
</dbReference>
<reference evidence="11 12" key="1">
    <citation type="submission" date="2023-10" db="EMBL/GenBank/DDBJ databases">
        <title>Virgibacillus soli CC-YMP-6 genome.</title>
        <authorList>
            <person name="Miliotis G."/>
            <person name="Sengupta P."/>
            <person name="Hameed A."/>
            <person name="Chuvochina M."/>
            <person name="Mcdonagh F."/>
            <person name="Simpson A.C."/>
            <person name="Singh N.K."/>
            <person name="Rekha P.D."/>
            <person name="Raman K."/>
            <person name="Hugenholtz P."/>
            <person name="Venkateswaran K."/>
        </authorList>
    </citation>
    <scope>NUCLEOTIDE SEQUENCE [LARGE SCALE GENOMIC DNA]</scope>
    <source>
        <strain evidence="11 12">CC-YMP-6</strain>
    </source>
</reference>
<dbReference type="Gene3D" id="3.40.50.2300">
    <property type="match status" value="1"/>
</dbReference>
<feature type="domain" description="Response regulatory" evidence="9">
    <location>
        <begin position="1"/>
        <end position="59"/>
    </location>
</feature>
<dbReference type="PANTHER" id="PTHR48111">
    <property type="entry name" value="REGULATOR OF RPOS"/>
    <property type="match status" value="1"/>
</dbReference>
<evidence type="ECO:0000256" key="4">
    <source>
        <dbReference type="ARBA" id="ARBA00023015"/>
    </source>
</evidence>
<keyword evidence="12" id="KW-1185">Reference proteome</keyword>
<evidence type="ECO:0000313" key="11">
    <source>
        <dbReference type="EMBL" id="MDY0407622.1"/>
    </source>
</evidence>
<dbReference type="InterPro" id="IPR039420">
    <property type="entry name" value="WalR-like"/>
</dbReference>
<evidence type="ECO:0000313" key="12">
    <source>
        <dbReference type="Proteomes" id="UP001275315"/>
    </source>
</evidence>
<keyword evidence="2" id="KW-0597">Phosphoprotein</keyword>
<feature type="domain" description="OmpR/PhoB-type" evidence="10">
    <location>
        <begin position="70"/>
        <end position="168"/>
    </location>
</feature>
<keyword evidence="6" id="KW-0804">Transcription</keyword>
<evidence type="ECO:0000256" key="6">
    <source>
        <dbReference type="ARBA" id="ARBA00023163"/>
    </source>
</evidence>
<dbReference type="RefSeq" id="WP_320378423.1">
    <property type="nucleotide sequence ID" value="NZ_JAWDIQ010000001.1"/>
</dbReference>
<keyword evidence="3" id="KW-0902">Two-component regulatory system</keyword>
<dbReference type="InterPro" id="IPR011006">
    <property type="entry name" value="CheY-like_superfamily"/>
</dbReference>
<keyword evidence="5 8" id="KW-0238">DNA-binding</keyword>
<dbReference type="Pfam" id="PF00486">
    <property type="entry name" value="Trans_reg_C"/>
    <property type="match status" value="1"/>
</dbReference>
<evidence type="ECO:0000256" key="3">
    <source>
        <dbReference type="ARBA" id="ARBA00023012"/>
    </source>
</evidence>
<evidence type="ECO:0000256" key="2">
    <source>
        <dbReference type="ARBA" id="ARBA00022553"/>
    </source>
</evidence>
<evidence type="ECO:0000256" key="1">
    <source>
        <dbReference type="ARBA" id="ARBA00004496"/>
    </source>
</evidence>
<evidence type="ECO:0000256" key="5">
    <source>
        <dbReference type="ARBA" id="ARBA00023125"/>
    </source>
</evidence>
<sequence length="169" mass="19917">MDKDEICKNIRKHFHIPIIFISNASDLKRKLQCFKLGGDDFLTIPFHFEELEARIRAVVRRYQQENQKPYHIIRSGNLSIHLNTYECFIEGELISLTAKEMQLLLMLAKRPNQVFSAEQIFYHVWGYHSGSNIETVKVHIRNLRSKLKGKERSQYIATVRGFGYRFITS</sequence>
<organism evidence="11 12">
    <name type="scientific">Paracerasibacillus soli</name>
    <dbReference type="NCBI Taxonomy" id="480284"/>
    <lineage>
        <taxon>Bacteria</taxon>
        <taxon>Bacillati</taxon>
        <taxon>Bacillota</taxon>
        <taxon>Bacilli</taxon>
        <taxon>Bacillales</taxon>
        <taxon>Bacillaceae</taxon>
        <taxon>Paracerasibacillus</taxon>
    </lineage>
</organism>
<dbReference type="InterPro" id="IPR001789">
    <property type="entry name" value="Sig_transdc_resp-reg_receiver"/>
</dbReference>
<evidence type="ECO:0000259" key="9">
    <source>
        <dbReference type="PROSITE" id="PS50110"/>
    </source>
</evidence>
<dbReference type="CDD" id="cd00383">
    <property type="entry name" value="trans_reg_C"/>
    <property type="match status" value="1"/>
</dbReference>
<evidence type="ECO:0000256" key="8">
    <source>
        <dbReference type="PROSITE-ProRule" id="PRU01091"/>
    </source>
</evidence>
<evidence type="ECO:0000256" key="7">
    <source>
        <dbReference type="PROSITE-ProRule" id="PRU00169"/>
    </source>
</evidence>
<dbReference type="PROSITE" id="PS51755">
    <property type="entry name" value="OMPR_PHOB"/>
    <property type="match status" value="1"/>
</dbReference>
<dbReference type="SUPFAM" id="SSF52172">
    <property type="entry name" value="CheY-like"/>
    <property type="match status" value="1"/>
</dbReference>
<comment type="caution">
    <text evidence="7">Lacks conserved residue(s) required for the propagation of feature annotation.</text>
</comment>
<dbReference type="PROSITE" id="PS50110">
    <property type="entry name" value="RESPONSE_REGULATORY"/>
    <property type="match status" value="1"/>
</dbReference>
<comment type="subcellular location">
    <subcellularLocation>
        <location evidence="1">Cytoplasm</location>
    </subcellularLocation>
</comment>
<evidence type="ECO:0000259" key="10">
    <source>
        <dbReference type="PROSITE" id="PS51755"/>
    </source>
</evidence>
<dbReference type="EMBL" id="JAWDIQ010000001">
    <property type="protein sequence ID" value="MDY0407622.1"/>
    <property type="molecule type" value="Genomic_DNA"/>
</dbReference>